<gene>
    <name evidence="6" type="primary">yydK</name>
    <name evidence="6" type="ORF">MOBUDSM44075_00799</name>
</gene>
<dbReference type="PATRIC" id="fig|1807.14.peg.801"/>
<dbReference type="SUPFAM" id="SSF46785">
    <property type="entry name" value="Winged helix' DNA-binding domain"/>
    <property type="match status" value="1"/>
</dbReference>
<dbReference type="InterPro" id="IPR036390">
    <property type="entry name" value="WH_DNA-bd_sf"/>
</dbReference>
<dbReference type="GO" id="GO:0045892">
    <property type="term" value="P:negative regulation of DNA-templated transcription"/>
    <property type="evidence" value="ECO:0007669"/>
    <property type="project" value="TreeGrafter"/>
</dbReference>
<reference evidence="6 7" key="1">
    <citation type="journal article" date="2015" name="Genome Biol. Evol.">
        <title>Characterization of Three Mycobacterium spp. with Potential Use in Bioremediation by Genome Sequencing and Comparative Genomics.</title>
        <authorList>
            <person name="Das S."/>
            <person name="Pettersson B.M."/>
            <person name="Behra P.R."/>
            <person name="Ramesh M."/>
            <person name="Dasgupta S."/>
            <person name="Bhattacharya A."/>
            <person name="Kirsebom L.A."/>
        </authorList>
    </citation>
    <scope>NUCLEOTIDE SEQUENCE [LARGE SCALE GENOMIC DNA]</scope>
    <source>
        <strain evidence="6 7">DSM 44075</strain>
    </source>
</reference>
<proteinExistence type="predicted"/>
<dbReference type="InterPro" id="IPR036388">
    <property type="entry name" value="WH-like_DNA-bd_sf"/>
</dbReference>
<evidence type="ECO:0000256" key="1">
    <source>
        <dbReference type="ARBA" id="ARBA00023015"/>
    </source>
</evidence>
<keyword evidence="3" id="KW-0804">Transcription</keyword>
<evidence type="ECO:0000256" key="2">
    <source>
        <dbReference type="ARBA" id="ARBA00023125"/>
    </source>
</evidence>
<dbReference type="InterPro" id="IPR011663">
    <property type="entry name" value="UTRA"/>
</dbReference>
<evidence type="ECO:0000313" key="7">
    <source>
        <dbReference type="Proteomes" id="UP000036313"/>
    </source>
</evidence>
<dbReference type="Proteomes" id="UP000036313">
    <property type="component" value="Unassembled WGS sequence"/>
</dbReference>
<dbReference type="SMART" id="SM00345">
    <property type="entry name" value="HTH_GNTR"/>
    <property type="match status" value="1"/>
</dbReference>
<dbReference type="GO" id="GO:0003700">
    <property type="term" value="F:DNA-binding transcription factor activity"/>
    <property type="evidence" value="ECO:0007669"/>
    <property type="project" value="InterPro"/>
</dbReference>
<comment type="caution">
    <text evidence="6">The sequence shown here is derived from an EMBL/GenBank/DDBJ whole genome shotgun (WGS) entry which is preliminary data.</text>
</comment>
<dbReference type="Pfam" id="PF07702">
    <property type="entry name" value="UTRA"/>
    <property type="match status" value="1"/>
</dbReference>
<dbReference type="InterPro" id="IPR050679">
    <property type="entry name" value="Bact_HTH_transcr_reg"/>
</dbReference>
<evidence type="ECO:0000259" key="5">
    <source>
        <dbReference type="PROSITE" id="PS50949"/>
    </source>
</evidence>
<protein>
    <submittedName>
        <fullName evidence="6">Putative HTH-type transcriptional regulator YydK</fullName>
    </submittedName>
</protein>
<dbReference type="InterPro" id="IPR028978">
    <property type="entry name" value="Chorismate_lyase_/UTRA_dom_sf"/>
</dbReference>
<organism evidence="6 7">
    <name type="scientific">Mycolicibacterium obuense</name>
    <dbReference type="NCBI Taxonomy" id="1807"/>
    <lineage>
        <taxon>Bacteria</taxon>
        <taxon>Bacillati</taxon>
        <taxon>Actinomycetota</taxon>
        <taxon>Actinomycetes</taxon>
        <taxon>Mycobacteriales</taxon>
        <taxon>Mycobacteriaceae</taxon>
        <taxon>Mycolicibacterium</taxon>
    </lineage>
</organism>
<evidence type="ECO:0000313" key="6">
    <source>
        <dbReference type="EMBL" id="KMO80922.1"/>
    </source>
</evidence>
<feature type="domain" description="HTH gntR-type" evidence="5">
    <location>
        <begin position="20"/>
        <end position="88"/>
    </location>
</feature>
<evidence type="ECO:0000256" key="4">
    <source>
        <dbReference type="SAM" id="MobiDB-lite"/>
    </source>
</evidence>
<sequence>MTGGVPDKPTATDATRPPRALRYQHVYDLVVNMIEEQGLREGDQLPSTAELAEIAGVSVISVRRALDELTRSGKIVRHQGVGTFVAPQRLVSEPSRPGALLDTLTSPGGDVELTTELVSMVVGLPSAKHAAALGIDAGQPVWEISRLRRLGSAPKVLEKAVLPLQLVPSLDETRIADGGSLYGFLSERYALTDDFVEQVFEVDQPNSWEREHLQLSAKVNVVRIRGISVTAAGVAFDSFQQTYPAREFLFYVSGNSGPRLMESHDNGPWSVRPLGAPPSAGDD</sequence>
<dbReference type="SMART" id="SM00866">
    <property type="entry name" value="UTRA"/>
    <property type="match status" value="1"/>
</dbReference>
<dbReference type="AlphaFoldDB" id="A0A0J6WGP4"/>
<dbReference type="GO" id="GO:0003677">
    <property type="term" value="F:DNA binding"/>
    <property type="evidence" value="ECO:0007669"/>
    <property type="project" value="UniProtKB-KW"/>
</dbReference>
<keyword evidence="2" id="KW-0238">DNA-binding</keyword>
<dbReference type="PANTHER" id="PTHR44846:SF1">
    <property type="entry name" value="MANNOSYL-D-GLYCERATE TRANSPORT_METABOLISM SYSTEM REPRESSOR MNGR-RELATED"/>
    <property type="match status" value="1"/>
</dbReference>
<keyword evidence="1" id="KW-0805">Transcription regulation</keyword>
<dbReference type="CDD" id="cd07377">
    <property type="entry name" value="WHTH_GntR"/>
    <property type="match status" value="1"/>
</dbReference>
<dbReference type="PANTHER" id="PTHR44846">
    <property type="entry name" value="MANNOSYL-D-GLYCERATE TRANSPORT/METABOLISM SYSTEM REPRESSOR MNGR-RELATED"/>
    <property type="match status" value="1"/>
</dbReference>
<dbReference type="Gene3D" id="3.40.1410.10">
    <property type="entry name" value="Chorismate lyase-like"/>
    <property type="match status" value="1"/>
</dbReference>
<evidence type="ECO:0000256" key="3">
    <source>
        <dbReference type="ARBA" id="ARBA00023163"/>
    </source>
</evidence>
<dbReference type="EMBL" id="JYNU01000004">
    <property type="protein sequence ID" value="KMO80922.1"/>
    <property type="molecule type" value="Genomic_DNA"/>
</dbReference>
<dbReference type="Gene3D" id="1.10.10.10">
    <property type="entry name" value="Winged helix-like DNA-binding domain superfamily/Winged helix DNA-binding domain"/>
    <property type="match status" value="1"/>
</dbReference>
<name>A0A0J6WGP4_9MYCO</name>
<dbReference type="SUPFAM" id="SSF64288">
    <property type="entry name" value="Chorismate lyase-like"/>
    <property type="match status" value="1"/>
</dbReference>
<dbReference type="OrthoDB" id="120836at2"/>
<accession>A0A0J6WGP4</accession>
<dbReference type="RefSeq" id="WP_052765255.1">
    <property type="nucleotide sequence ID" value="NZ_CALTXN010000004.1"/>
</dbReference>
<feature type="region of interest" description="Disordered" evidence="4">
    <location>
        <begin position="263"/>
        <end position="283"/>
    </location>
</feature>
<dbReference type="InterPro" id="IPR000524">
    <property type="entry name" value="Tscrpt_reg_HTH_GntR"/>
</dbReference>
<dbReference type="Pfam" id="PF00392">
    <property type="entry name" value="GntR"/>
    <property type="match status" value="1"/>
</dbReference>
<dbReference type="PROSITE" id="PS50949">
    <property type="entry name" value="HTH_GNTR"/>
    <property type="match status" value="1"/>
</dbReference>